<dbReference type="PROSITE" id="PS51462">
    <property type="entry name" value="NUDIX"/>
    <property type="match status" value="1"/>
</dbReference>
<dbReference type="InterPro" id="IPR020084">
    <property type="entry name" value="NUDIX_hydrolase_CS"/>
</dbReference>
<dbReference type="PRINTS" id="PR00502">
    <property type="entry name" value="NUDIXFAMILY"/>
</dbReference>
<evidence type="ECO:0000256" key="3">
    <source>
        <dbReference type="ARBA" id="ARBA00007275"/>
    </source>
</evidence>
<dbReference type="Proteomes" id="UP000248790">
    <property type="component" value="Unassembled WGS sequence"/>
</dbReference>
<dbReference type="Pfam" id="PF00293">
    <property type="entry name" value="NUDIX"/>
    <property type="match status" value="1"/>
</dbReference>
<proteinExistence type="inferred from homology"/>
<dbReference type="OrthoDB" id="9788922at2"/>
<evidence type="ECO:0000313" key="11">
    <source>
        <dbReference type="Proteomes" id="UP000248790"/>
    </source>
</evidence>
<dbReference type="InterPro" id="IPR000086">
    <property type="entry name" value="NUDIX_hydrolase_dom"/>
</dbReference>
<evidence type="ECO:0000256" key="5">
    <source>
        <dbReference type="ARBA" id="ARBA00022801"/>
    </source>
</evidence>
<dbReference type="Gene3D" id="3.90.79.10">
    <property type="entry name" value="Nucleoside Triphosphate Pyrophosphohydrolase"/>
    <property type="match status" value="1"/>
</dbReference>
<name>A0A327WUF8_LARAB</name>
<sequence length="227" mass="25527">MAQPEPFQHSFKYKAWQRKLEQNQIQLKNVQDVYTRHGNEGQVLHTLVKLDATTPDGAKLSPLCFIKGDAISILVVLIDEETGDKFVLMVRQRRVCDGSETYEHPAGMIDEGETPPEVALRELKEETGLEIPPDELIPLGPRAWYSATSTSDEALYFFYCERRMSGPAIRALHGKSTGKASEQEQTRLHVAPFAEAHRLVSNLHGVLGHLLYLRVVGDYATLETLPF</sequence>
<keyword evidence="5 8" id="KW-0378">Hydrolase</keyword>
<feature type="domain" description="Nudix hydrolase" evidence="9">
    <location>
        <begin position="68"/>
        <end position="213"/>
    </location>
</feature>
<dbReference type="GO" id="GO:0019693">
    <property type="term" value="P:ribose phosphate metabolic process"/>
    <property type="evidence" value="ECO:0007669"/>
    <property type="project" value="TreeGrafter"/>
</dbReference>
<dbReference type="GO" id="GO:0080041">
    <property type="term" value="F:ADP-ribose pyrophosphohydrolase activity"/>
    <property type="evidence" value="ECO:0007669"/>
    <property type="project" value="TreeGrafter"/>
</dbReference>
<comment type="caution">
    <text evidence="10">The sequence shown here is derived from an EMBL/GenBank/DDBJ whole genome shotgun (WGS) entry which is preliminary data.</text>
</comment>
<evidence type="ECO:0000256" key="4">
    <source>
        <dbReference type="ARBA" id="ARBA00016377"/>
    </source>
</evidence>
<evidence type="ECO:0000259" key="9">
    <source>
        <dbReference type="PROSITE" id="PS51462"/>
    </source>
</evidence>
<dbReference type="CDD" id="cd03424">
    <property type="entry name" value="NUDIX_ADPRase_Nudt5_UGPPase_Nudt14"/>
    <property type="match status" value="1"/>
</dbReference>
<comment type="similarity">
    <text evidence="3">Belongs to the Nudix hydrolase family. NudK subfamily.</text>
</comment>
<protein>
    <recommendedName>
        <fullName evidence="4">GDP-mannose pyrophosphatase</fullName>
    </recommendedName>
    <alternativeName>
        <fullName evidence="6">GDP-mannose hydrolase</fullName>
    </alternativeName>
    <alternativeName>
        <fullName evidence="7">GDPMK</fullName>
    </alternativeName>
</protein>
<gene>
    <name evidence="10" type="ORF">LX87_04856</name>
</gene>
<comment type="cofactor">
    <cofactor evidence="2">
        <name>Mg(2+)</name>
        <dbReference type="ChEBI" id="CHEBI:18420"/>
    </cofactor>
</comment>
<evidence type="ECO:0000256" key="7">
    <source>
        <dbReference type="ARBA" id="ARBA00032272"/>
    </source>
</evidence>
<organism evidence="10 11">
    <name type="scientific">Larkinella arboricola</name>
    <dbReference type="NCBI Taxonomy" id="643671"/>
    <lineage>
        <taxon>Bacteria</taxon>
        <taxon>Pseudomonadati</taxon>
        <taxon>Bacteroidota</taxon>
        <taxon>Cytophagia</taxon>
        <taxon>Cytophagales</taxon>
        <taxon>Spirosomataceae</taxon>
        <taxon>Larkinella</taxon>
    </lineage>
</organism>
<dbReference type="EMBL" id="QLMC01000007">
    <property type="protein sequence ID" value="RAJ92526.1"/>
    <property type="molecule type" value="Genomic_DNA"/>
</dbReference>
<dbReference type="GO" id="GO:0080042">
    <property type="term" value="F:ADP-glucose pyrophosphohydrolase activity"/>
    <property type="evidence" value="ECO:0007669"/>
    <property type="project" value="TreeGrafter"/>
</dbReference>
<dbReference type="GO" id="GO:0006753">
    <property type="term" value="P:nucleoside phosphate metabolic process"/>
    <property type="evidence" value="ECO:0007669"/>
    <property type="project" value="TreeGrafter"/>
</dbReference>
<dbReference type="PROSITE" id="PS00893">
    <property type="entry name" value="NUDIX_BOX"/>
    <property type="match status" value="1"/>
</dbReference>
<accession>A0A327WUF8</accession>
<dbReference type="PANTHER" id="PTHR11839">
    <property type="entry name" value="UDP/ADP-SUGAR PYROPHOSPHATASE"/>
    <property type="match status" value="1"/>
</dbReference>
<keyword evidence="11" id="KW-1185">Reference proteome</keyword>
<evidence type="ECO:0000256" key="8">
    <source>
        <dbReference type="RuleBase" id="RU003476"/>
    </source>
</evidence>
<evidence type="ECO:0000256" key="2">
    <source>
        <dbReference type="ARBA" id="ARBA00001946"/>
    </source>
</evidence>
<evidence type="ECO:0000313" key="10">
    <source>
        <dbReference type="EMBL" id="RAJ92526.1"/>
    </source>
</evidence>
<dbReference type="AlphaFoldDB" id="A0A327WUF8"/>
<dbReference type="RefSeq" id="WP_111630871.1">
    <property type="nucleotide sequence ID" value="NZ_QLMC01000007.1"/>
</dbReference>
<dbReference type="InterPro" id="IPR020476">
    <property type="entry name" value="Nudix_hydrolase"/>
</dbReference>
<evidence type="ECO:0000256" key="6">
    <source>
        <dbReference type="ARBA" id="ARBA00032162"/>
    </source>
</evidence>
<evidence type="ECO:0000256" key="1">
    <source>
        <dbReference type="ARBA" id="ARBA00000847"/>
    </source>
</evidence>
<dbReference type="PANTHER" id="PTHR11839:SF18">
    <property type="entry name" value="NUDIX HYDROLASE DOMAIN-CONTAINING PROTEIN"/>
    <property type="match status" value="1"/>
</dbReference>
<reference evidence="10 11" key="1">
    <citation type="submission" date="2018-06" db="EMBL/GenBank/DDBJ databases">
        <title>Genomic Encyclopedia of Archaeal and Bacterial Type Strains, Phase II (KMG-II): from individual species to whole genera.</title>
        <authorList>
            <person name="Goeker M."/>
        </authorList>
    </citation>
    <scope>NUCLEOTIDE SEQUENCE [LARGE SCALE GENOMIC DNA]</scope>
    <source>
        <strain evidence="10 11">DSM 21851</strain>
    </source>
</reference>
<dbReference type="InterPro" id="IPR015797">
    <property type="entry name" value="NUDIX_hydrolase-like_dom_sf"/>
</dbReference>
<comment type="catalytic activity">
    <reaction evidence="1">
        <text>GDP-alpha-D-mannose + H2O = alpha-D-mannose 1-phosphate + GMP + 2 H(+)</text>
        <dbReference type="Rhea" id="RHEA:27978"/>
        <dbReference type="ChEBI" id="CHEBI:15377"/>
        <dbReference type="ChEBI" id="CHEBI:15378"/>
        <dbReference type="ChEBI" id="CHEBI:57527"/>
        <dbReference type="ChEBI" id="CHEBI:58115"/>
        <dbReference type="ChEBI" id="CHEBI:58409"/>
    </reaction>
</comment>
<dbReference type="SUPFAM" id="SSF55811">
    <property type="entry name" value="Nudix"/>
    <property type="match status" value="1"/>
</dbReference>